<dbReference type="Pfam" id="PF02257">
    <property type="entry name" value="RFX_DNA_binding"/>
    <property type="match status" value="1"/>
</dbReference>
<evidence type="ECO:0000256" key="9">
    <source>
        <dbReference type="ARBA" id="ARBA00077088"/>
    </source>
</evidence>
<dbReference type="InterPro" id="IPR057321">
    <property type="entry name" value="RFX1-4/6/8-like_BCD"/>
</dbReference>
<keyword evidence="6" id="KW-0804">Transcription</keyword>
<dbReference type="Gene3D" id="1.10.10.10">
    <property type="entry name" value="Winged helix-like DNA-binding domain superfamily/Winged helix DNA-binding domain"/>
    <property type="match status" value="1"/>
</dbReference>
<dbReference type="Pfam" id="PF25340">
    <property type="entry name" value="BCD_RFX"/>
    <property type="match status" value="1"/>
</dbReference>
<sequence>MSIEVVKPTEGILLLQAKENLKLNARKICGKLKVYQERRMVRLNTNNLTRRNNIKGNVRSLATLPKIKEDEKEKGNNEEENGSVTAVISKPKEEQSVKTLKWLEENFTRCPGVCLPRCIMYAHYLTFCQEFKFRPACAATFGKIIRQKFPELTTRRLGTRGNSKYHYYGVAIKETSNYYHTVYSGRGLTRFSGSKLLSQNDASRKIMSSAKSGTLLPEFPSPSQLILPSHVEISKMDTFMIMYRTHCQCILDTAVAKNYSGIHTYLIHFWQGIPKHMKPLFEVEEIIGLVCICDSITFMVLNDILVPASLEEITDESLKEIRSFVGSLEKFLSDGLKGCHEDLLKKKLNVTRRFIQGVQRQISFLHLAKSFREVLADKTIASNLLNELDTIDIKSIGAQACYTTVDCTQDQFDLHEEYLTELKELLRKESPVEKYVEWLENIFKAQVLRHNDLSDFVSFQLRAQEFLLSWSFFGTRIMHMLTLNNSRTYGPFHLIRMMLDEYLLLITETKFTKQDRKELQKLSEKLIKGSSSSLKVSKFVTKSKFGAPSTKRNSNQLNPEKYVVAATKTTSKITTTSGRCLVNPTGAASSVRQNLPSIATLKNNGIVVQGKSLPLTITNISLTNKKLVTSGNAGKMNQSAFLPNDQFTRRYGSPENDKMTYAVMTLTPPSSPMTGGDTKETIETVTEDVGNLVDEHFRNCGIENFTMNKKETTKENEADDEMNENTIHDFLKSQNQMMNPYEVASPDDSSEMLLHSASDEDEDQPLQCSFSQILKGGDVFFSDFLSEPIEFNNNNNITSSLSKSNFTAPGSMSGAQSTAQAFSNLVNSMNLIDSFMEGAMTSSLYPGVEDEEFSTINTKSLQMSF</sequence>
<organism evidence="12 13">
    <name type="scientific">Clytia hemisphaerica</name>
    <dbReference type="NCBI Taxonomy" id="252671"/>
    <lineage>
        <taxon>Eukaryota</taxon>
        <taxon>Metazoa</taxon>
        <taxon>Cnidaria</taxon>
        <taxon>Hydrozoa</taxon>
        <taxon>Hydroidolina</taxon>
        <taxon>Leptothecata</taxon>
        <taxon>Obeliida</taxon>
        <taxon>Clytiidae</taxon>
        <taxon>Clytia</taxon>
    </lineage>
</organism>
<evidence type="ECO:0000256" key="1">
    <source>
        <dbReference type="ARBA" id="ARBA00004123"/>
    </source>
</evidence>
<evidence type="ECO:0000313" key="12">
    <source>
        <dbReference type="EnsemblMetazoa" id="CLYHEMP002824.1"/>
    </source>
</evidence>
<keyword evidence="3" id="KW-0221">Differentiation</keyword>
<evidence type="ECO:0000256" key="5">
    <source>
        <dbReference type="ARBA" id="ARBA00023125"/>
    </source>
</evidence>
<dbReference type="EnsemblMetazoa" id="CLYHEMT002824.1">
    <property type="protein sequence ID" value="CLYHEMP002824.1"/>
    <property type="gene ID" value="CLYHEMG002824"/>
</dbReference>
<keyword evidence="2" id="KW-0217">Developmental protein</keyword>
<evidence type="ECO:0000256" key="2">
    <source>
        <dbReference type="ARBA" id="ARBA00022473"/>
    </source>
</evidence>
<dbReference type="PANTHER" id="PTHR12619:SF28">
    <property type="entry name" value="DNA-BINDING PROTEIN RFX6"/>
    <property type="match status" value="1"/>
</dbReference>
<feature type="region of interest" description="Disordered" evidence="10">
    <location>
        <begin position="65"/>
        <end position="84"/>
    </location>
</feature>
<evidence type="ECO:0000256" key="8">
    <source>
        <dbReference type="ARBA" id="ARBA00072476"/>
    </source>
</evidence>
<dbReference type="SUPFAM" id="SSF46785">
    <property type="entry name" value="Winged helix' DNA-binding domain"/>
    <property type="match status" value="1"/>
</dbReference>
<dbReference type="GeneID" id="136817821"/>
<dbReference type="GO" id="GO:0000978">
    <property type="term" value="F:RNA polymerase II cis-regulatory region sequence-specific DNA binding"/>
    <property type="evidence" value="ECO:0007669"/>
    <property type="project" value="TreeGrafter"/>
</dbReference>
<evidence type="ECO:0000256" key="7">
    <source>
        <dbReference type="ARBA" id="ARBA00023242"/>
    </source>
</evidence>
<dbReference type="FunFam" id="1.10.10.10:FF:000211">
    <property type="entry name" value="Regulatory factor X, 6"/>
    <property type="match status" value="1"/>
</dbReference>
<dbReference type="GO" id="GO:0005634">
    <property type="term" value="C:nucleus"/>
    <property type="evidence" value="ECO:0007669"/>
    <property type="project" value="UniProtKB-SubCell"/>
</dbReference>
<feature type="compositionally biased region" description="Basic and acidic residues" evidence="10">
    <location>
        <begin position="66"/>
        <end position="77"/>
    </location>
</feature>
<protein>
    <recommendedName>
        <fullName evidence="8">DNA-binding protein RFX6</fullName>
    </recommendedName>
    <alternativeName>
        <fullName evidence="9">Regulatory factor X 6</fullName>
    </alternativeName>
</protein>
<dbReference type="InterPro" id="IPR036390">
    <property type="entry name" value="WH_DNA-bd_sf"/>
</dbReference>
<dbReference type="GO" id="GO:0000981">
    <property type="term" value="F:DNA-binding transcription factor activity, RNA polymerase II-specific"/>
    <property type="evidence" value="ECO:0007669"/>
    <property type="project" value="TreeGrafter"/>
</dbReference>
<dbReference type="InterPro" id="IPR036388">
    <property type="entry name" value="WH-like_DNA-bd_sf"/>
</dbReference>
<dbReference type="InterPro" id="IPR039779">
    <property type="entry name" value="RFX-like"/>
</dbReference>
<dbReference type="PANTHER" id="PTHR12619">
    <property type="entry name" value="RFX TRANSCRIPTION FACTOR FAMILY"/>
    <property type="match status" value="1"/>
</dbReference>
<accession>A0A7M5UUG7</accession>
<evidence type="ECO:0000256" key="10">
    <source>
        <dbReference type="SAM" id="MobiDB-lite"/>
    </source>
</evidence>
<keyword evidence="4" id="KW-0805">Transcription regulation</keyword>
<keyword evidence="7" id="KW-0539">Nucleus</keyword>
<name>A0A7M5UUG7_9CNID</name>
<evidence type="ECO:0000256" key="3">
    <source>
        <dbReference type="ARBA" id="ARBA00022782"/>
    </source>
</evidence>
<dbReference type="PROSITE" id="PS51526">
    <property type="entry name" value="RFX_DBD"/>
    <property type="match status" value="1"/>
</dbReference>
<evidence type="ECO:0000256" key="6">
    <source>
        <dbReference type="ARBA" id="ARBA00023163"/>
    </source>
</evidence>
<evidence type="ECO:0000256" key="4">
    <source>
        <dbReference type="ARBA" id="ARBA00023015"/>
    </source>
</evidence>
<reference evidence="12" key="1">
    <citation type="submission" date="2021-01" db="UniProtKB">
        <authorList>
            <consortium name="EnsemblMetazoa"/>
        </authorList>
    </citation>
    <scope>IDENTIFICATION</scope>
</reference>
<proteinExistence type="predicted"/>
<dbReference type="AlphaFoldDB" id="A0A7M5UUG7"/>
<dbReference type="GO" id="GO:0030154">
    <property type="term" value="P:cell differentiation"/>
    <property type="evidence" value="ECO:0007669"/>
    <property type="project" value="UniProtKB-KW"/>
</dbReference>
<evidence type="ECO:0000259" key="11">
    <source>
        <dbReference type="PROSITE" id="PS51526"/>
    </source>
</evidence>
<dbReference type="RefSeq" id="XP_066930242.1">
    <property type="nucleotide sequence ID" value="XM_067074141.1"/>
</dbReference>
<dbReference type="Proteomes" id="UP000594262">
    <property type="component" value="Unplaced"/>
</dbReference>
<keyword evidence="13" id="KW-1185">Reference proteome</keyword>
<comment type="subcellular location">
    <subcellularLocation>
        <location evidence="1">Nucleus</location>
    </subcellularLocation>
</comment>
<evidence type="ECO:0000313" key="13">
    <source>
        <dbReference type="Proteomes" id="UP000594262"/>
    </source>
</evidence>
<feature type="domain" description="RFX-type winged-helix" evidence="11">
    <location>
        <begin position="99"/>
        <end position="174"/>
    </location>
</feature>
<dbReference type="InterPro" id="IPR003150">
    <property type="entry name" value="DNA-bd_RFX"/>
</dbReference>
<keyword evidence="5" id="KW-0238">DNA-binding</keyword>
<dbReference type="OrthoDB" id="10056949at2759"/>